<organism evidence="1">
    <name type="scientific">Marseillevirus LCMAC101</name>
    <dbReference type="NCBI Taxonomy" id="2506602"/>
    <lineage>
        <taxon>Viruses</taxon>
        <taxon>Varidnaviria</taxon>
        <taxon>Bamfordvirae</taxon>
        <taxon>Nucleocytoviricota</taxon>
        <taxon>Megaviricetes</taxon>
        <taxon>Pimascovirales</taxon>
        <taxon>Pimascovirales incertae sedis</taxon>
        <taxon>Marseilleviridae</taxon>
    </lineage>
</organism>
<protein>
    <submittedName>
        <fullName evidence="1">Uncharacterized protein</fullName>
    </submittedName>
</protein>
<gene>
    <name evidence="1" type="ORF">LCMAC101_06060</name>
</gene>
<reference evidence="1" key="1">
    <citation type="journal article" date="2019" name="MBio">
        <title>Virus Genomes from Deep Sea Sediments Expand the Ocean Megavirome and Support Independent Origins of Viral Gigantism.</title>
        <authorList>
            <person name="Backstrom D."/>
            <person name="Yutin N."/>
            <person name="Jorgensen S.L."/>
            <person name="Dharamshi J."/>
            <person name="Homa F."/>
            <person name="Zaremba-Niedwiedzka K."/>
            <person name="Spang A."/>
            <person name="Wolf Y.I."/>
            <person name="Koonin E.V."/>
            <person name="Ettema T.J."/>
        </authorList>
    </citation>
    <scope>NUCLEOTIDE SEQUENCE</scope>
</reference>
<sequence>MESFHIGDILSITAECYLHTEDPKNPVSCPVKYQIIEKKGDKFLVEDEVMRDDECSHVMTHTCSGREPTNDQMLLYSVKYGSNNYEMMHHARFENSYEMMDARYREFFVYIDSIKNLSEGYNTKPAIKYSKTDNIKL</sequence>
<accession>A0A481YSY1</accession>
<name>A0A481YSY1_9VIRU</name>
<dbReference type="EMBL" id="MK500328">
    <property type="protein sequence ID" value="QBK86011.1"/>
    <property type="molecule type" value="Genomic_DNA"/>
</dbReference>
<evidence type="ECO:0000313" key="1">
    <source>
        <dbReference type="EMBL" id="QBK86011.1"/>
    </source>
</evidence>
<proteinExistence type="predicted"/>